<comment type="caution">
    <text evidence="1">The sequence shown here is derived from an EMBL/GenBank/DDBJ whole genome shotgun (WGS) entry which is preliminary data.</text>
</comment>
<reference evidence="1 2" key="1">
    <citation type="submission" date="2017-05" db="EMBL/GenBank/DDBJ databases">
        <authorList>
            <person name="Varghese N."/>
            <person name="Submissions S."/>
        </authorList>
    </citation>
    <scope>NUCLEOTIDE SEQUENCE [LARGE SCALE GENOMIC DNA]</scope>
    <source>
        <strain evidence="1 2">DSM 25457</strain>
    </source>
</reference>
<name>A0ABY1QTN0_9BACT</name>
<organism evidence="1 2">
    <name type="scientific">Neorhodopirellula lusitana</name>
    <dbReference type="NCBI Taxonomy" id="445327"/>
    <lineage>
        <taxon>Bacteria</taxon>
        <taxon>Pseudomonadati</taxon>
        <taxon>Planctomycetota</taxon>
        <taxon>Planctomycetia</taxon>
        <taxon>Pirellulales</taxon>
        <taxon>Pirellulaceae</taxon>
        <taxon>Neorhodopirellula</taxon>
    </lineage>
</organism>
<proteinExistence type="predicted"/>
<sequence>MGWSPLDIDKPKSRSCIGDEPFDAISDSFSQVCRLYQRDWKRKPTLKELVGTVEAVLDAQLHEHTKDGATSELIDLSYRVRKIPKRQQYVAGDVLQAKLKDGDLIFARIFSIDDGFPMVGVYDSKGMSPLDIAGIISKPLIVKVCPIHPGNLEKRAWVVLQNCKLIAKDKRRPRGPIAITGNNNQLEMAEHYYGLRKSKNYDVDEWIVDK</sequence>
<evidence type="ECO:0000313" key="1">
    <source>
        <dbReference type="EMBL" id="SMP79634.1"/>
    </source>
</evidence>
<dbReference type="Proteomes" id="UP001158067">
    <property type="component" value="Unassembled WGS sequence"/>
</dbReference>
<gene>
    <name evidence="1" type="ORF">SAMN06265222_1364</name>
</gene>
<dbReference type="RefSeq" id="WP_283435643.1">
    <property type="nucleotide sequence ID" value="NZ_FXUG01000036.1"/>
</dbReference>
<evidence type="ECO:0000313" key="2">
    <source>
        <dbReference type="Proteomes" id="UP001158067"/>
    </source>
</evidence>
<dbReference type="EMBL" id="FXUG01000036">
    <property type="protein sequence ID" value="SMP79634.1"/>
    <property type="molecule type" value="Genomic_DNA"/>
</dbReference>
<keyword evidence="2" id="KW-1185">Reference proteome</keyword>
<accession>A0ABY1QTN0</accession>
<protein>
    <submittedName>
        <fullName evidence="1">Uncharacterized protein</fullName>
    </submittedName>
</protein>